<dbReference type="EMBL" id="BPQO01000013">
    <property type="protein sequence ID" value="GJD89707.1"/>
    <property type="molecule type" value="Genomic_DNA"/>
</dbReference>
<accession>A0AAV4ZMM9</accession>
<gene>
    <name evidence="2" type="ORF">BHAOGJBA_3237</name>
</gene>
<reference evidence="2" key="1">
    <citation type="journal article" date="2016" name="Front. Microbiol.">
        <title>Genome Sequence of the Piezophilic, Mesophilic Sulfate-Reducing Bacterium Desulfovibrio indicus J2T.</title>
        <authorList>
            <person name="Cao J."/>
            <person name="Maignien L."/>
            <person name="Shao Z."/>
            <person name="Alain K."/>
            <person name="Jebbar M."/>
        </authorList>
    </citation>
    <scope>NUCLEOTIDE SEQUENCE</scope>
    <source>
        <strain evidence="2">DSM 16372</strain>
    </source>
</reference>
<reference evidence="2" key="2">
    <citation type="submission" date="2021-08" db="EMBL/GenBank/DDBJ databases">
        <authorList>
            <person name="Tani A."/>
            <person name="Ola A."/>
            <person name="Ogura Y."/>
            <person name="Katsura K."/>
            <person name="Hayashi T."/>
        </authorList>
    </citation>
    <scope>NUCLEOTIDE SEQUENCE</scope>
    <source>
        <strain evidence="2">DSM 16372</strain>
    </source>
</reference>
<keyword evidence="3" id="KW-1185">Reference proteome</keyword>
<comment type="caution">
    <text evidence="2">The sequence shown here is derived from an EMBL/GenBank/DDBJ whole genome shotgun (WGS) entry which is preliminary data.</text>
</comment>
<dbReference type="AlphaFoldDB" id="A0AAV4ZMM9"/>
<evidence type="ECO:0000313" key="2">
    <source>
        <dbReference type="EMBL" id="GJD89707.1"/>
    </source>
</evidence>
<proteinExistence type="predicted"/>
<dbReference type="Proteomes" id="UP001055247">
    <property type="component" value="Unassembled WGS sequence"/>
</dbReference>
<evidence type="ECO:0008006" key="4">
    <source>
        <dbReference type="Google" id="ProtNLM"/>
    </source>
</evidence>
<name>A0AAV4ZMM9_9HYPH</name>
<feature type="region of interest" description="Disordered" evidence="1">
    <location>
        <begin position="1"/>
        <end position="26"/>
    </location>
</feature>
<feature type="compositionally biased region" description="Basic and acidic residues" evidence="1">
    <location>
        <begin position="10"/>
        <end position="25"/>
    </location>
</feature>
<evidence type="ECO:0000313" key="3">
    <source>
        <dbReference type="Proteomes" id="UP001055247"/>
    </source>
</evidence>
<organism evidence="2 3">
    <name type="scientific">Methylobacterium hispanicum</name>
    <dbReference type="NCBI Taxonomy" id="270350"/>
    <lineage>
        <taxon>Bacteria</taxon>
        <taxon>Pseudomonadati</taxon>
        <taxon>Pseudomonadota</taxon>
        <taxon>Alphaproteobacteria</taxon>
        <taxon>Hyphomicrobiales</taxon>
        <taxon>Methylobacteriaceae</taxon>
        <taxon>Methylobacterium</taxon>
    </lineage>
</organism>
<dbReference type="RefSeq" id="WP_156454064.1">
    <property type="nucleotide sequence ID" value="NZ_BPQO01000013.1"/>
</dbReference>
<sequence>MSRARPCAVSRDRPGPARRGVREGRSNGYGLEALSRNRDLVRRRIGPEHQLVVGADAGFTGETVVRAVAPRIVGR</sequence>
<evidence type="ECO:0000256" key="1">
    <source>
        <dbReference type="SAM" id="MobiDB-lite"/>
    </source>
</evidence>
<protein>
    <recommendedName>
        <fullName evidence="4">Transposase IS701-like DDE domain-containing protein</fullName>
    </recommendedName>
</protein>